<evidence type="ECO:0000256" key="3">
    <source>
        <dbReference type="ARBA" id="ARBA00040296"/>
    </source>
</evidence>
<evidence type="ECO:0000259" key="4">
    <source>
        <dbReference type="Pfam" id="PF05368"/>
    </source>
</evidence>
<dbReference type="GO" id="GO:0005634">
    <property type="term" value="C:nucleus"/>
    <property type="evidence" value="ECO:0007669"/>
    <property type="project" value="TreeGrafter"/>
</dbReference>
<dbReference type="AlphaFoldDB" id="A0AAE0ZRQ9"/>
<dbReference type="Pfam" id="PF05368">
    <property type="entry name" value="NmrA"/>
    <property type="match status" value="1"/>
</dbReference>
<keyword evidence="2" id="KW-0521">NADP</keyword>
<dbReference type="SUPFAM" id="SSF51735">
    <property type="entry name" value="NAD(P)-binding Rossmann-fold domains"/>
    <property type="match status" value="1"/>
</dbReference>
<reference evidence="5" key="1">
    <citation type="journal article" date="2023" name="G3 (Bethesda)">
        <title>A reference genome for the long-term kleptoplast-retaining sea slug Elysia crispata morphotype clarki.</title>
        <authorList>
            <person name="Eastman K.E."/>
            <person name="Pendleton A.L."/>
            <person name="Shaikh M.A."/>
            <person name="Suttiyut T."/>
            <person name="Ogas R."/>
            <person name="Tomko P."/>
            <person name="Gavelis G."/>
            <person name="Widhalm J.R."/>
            <person name="Wisecaver J.H."/>
        </authorList>
    </citation>
    <scope>NUCLEOTIDE SEQUENCE</scope>
    <source>
        <strain evidence="5">ECLA1</strain>
    </source>
</reference>
<name>A0AAE0ZRQ9_9GAST</name>
<accession>A0AAE0ZRQ9</accession>
<organism evidence="5 6">
    <name type="scientific">Elysia crispata</name>
    <name type="common">lettuce slug</name>
    <dbReference type="NCBI Taxonomy" id="231223"/>
    <lineage>
        <taxon>Eukaryota</taxon>
        <taxon>Metazoa</taxon>
        <taxon>Spiralia</taxon>
        <taxon>Lophotrochozoa</taxon>
        <taxon>Mollusca</taxon>
        <taxon>Gastropoda</taxon>
        <taxon>Heterobranchia</taxon>
        <taxon>Euthyneura</taxon>
        <taxon>Panpulmonata</taxon>
        <taxon>Sacoglossa</taxon>
        <taxon>Placobranchoidea</taxon>
        <taxon>Plakobranchidae</taxon>
        <taxon>Elysia</taxon>
    </lineage>
</organism>
<evidence type="ECO:0000256" key="2">
    <source>
        <dbReference type="ARBA" id="ARBA00022857"/>
    </source>
</evidence>
<evidence type="ECO:0000313" key="6">
    <source>
        <dbReference type="Proteomes" id="UP001283361"/>
    </source>
</evidence>
<proteinExistence type="inferred from homology"/>
<feature type="domain" description="NmrA-like" evidence="4">
    <location>
        <begin position="3"/>
        <end position="289"/>
    </location>
</feature>
<dbReference type="Proteomes" id="UP001283361">
    <property type="component" value="Unassembled WGS sequence"/>
</dbReference>
<dbReference type="Gene3D" id="3.40.50.720">
    <property type="entry name" value="NAD(P)-binding Rossmann-like Domain"/>
    <property type="match status" value="1"/>
</dbReference>
<dbReference type="CDD" id="cd05251">
    <property type="entry name" value="NmrA_like_SDR_a"/>
    <property type="match status" value="1"/>
</dbReference>
<dbReference type="InterPro" id="IPR036291">
    <property type="entry name" value="NAD(P)-bd_dom_sf"/>
</dbReference>
<gene>
    <name evidence="5" type="ORF">RRG08_049039</name>
</gene>
<dbReference type="PANTHER" id="PTHR42748">
    <property type="entry name" value="NITROGEN METABOLITE REPRESSION PROTEIN NMRA FAMILY MEMBER"/>
    <property type="match status" value="1"/>
</dbReference>
<evidence type="ECO:0000313" key="5">
    <source>
        <dbReference type="EMBL" id="KAK3774383.1"/>
    </source>
</evidence>
<comment type="caution">
    <text evidence="5">The sequence shown here is derived from an EMBL/GenBank/DDBJ whole genome shotgun (WGS) entry which is preliminary data.</text>
</comment>
<keyword evidence="6" id="KW-1185">Reference proteome</keyword>
<dbReference type="EMBL" id="JAWDGP010003424">
    <property type="protein sequence ID" value="KAK3774383.1"/>
    <property type="molecule type" value="Genomic_DNA"/>
</dbReference>
<evidence type="ECO:0000256" key="1">
    <source>
        <dbReference type="ARBA" id="ARBA00006328"/>
    </source>
</evidence>
<comment type="similarity">
    <text evidence="1">Belongs to the NmrA-type oxidoreductase family.</text>
</comment>
<protein>
    <recommendedName>
        <fullName evidence="3">NmrA-like family domain-containing protein 1</fullName>
    </recommendedName>
</protein>
<dbReference type="PANTHER" id="PTHR42748:SF7">
    <property type="entry name" value="NMRA LIKE REDOX SENSOR 1-RELATED"/>
    <property type="match status" value="1"/>
</dbReference>
<sequence>MNQKKVVVVFGATGLQGGSVARALVQSGEFSVRGVTRDLQSHKAQRLRDDGVDLMNYDLNDRSGLQLILHGAYACFVNTATNFEDANCLDTEIAQGCLIADYCKSEGVHHVVFSSQLHSQKVCSIMARHLVAKAEIELYMRDLGLPLTSLIMPIYYENILDLLRPCTMDGRNFDLEIPMGITPLDMMSVEDVGPVVVNILRNRSIFLGKTESICGDKITVREMAEVLSRYLRPKFFRDKQLTVHEFYQQRSCDLKGCIDWANMFQFFQRVDQRYNLSITKQMNPNLRSFEDWVKTNAQAINAAL</sequence>
<dbReference type="InterPro" id="IPR008030">
    <property type="entry name" value="NmrA-like"/>
</dbReference>
<dbReference type="Gene3D" id="3.90.25.10">
    <property type="entry name" value="UDP-galactose 4-epimerase, domain 1"/>
    <property type="match status" value="1"/>
</dbReference>
<dbReference type="InterPro" id="IPR051164">
    <property type="entry name" value="NmrA-like_oxidored"/>
</dbReference>